<dbReference type="OrthoDB" id="343907at2759"/>
<proteinExistence type="predicted"/>
<sequence>MDTSKIGILDNTINGEDPNVDDYFTFRDLFSTFVSIIQRELLFTLSICRKRGIESIVVTDHDGVIVLKVASSLYGHKPITLSISVLVTFASLVSFCEKVEEFGRVSFVIYWNPASPTWMYTDSNKQGIHVPNKSPPFNRKHSCKSSVRSTSESDSDRPGAPGVGLKLKPSPRLSN</sequence>
<evidence type="ECO:0000256" key="1">
    <source>
        <dbReference type="SAM" id="MobiDB-lite"/>
    </source>
</evidence>
<dbReference type="Gene3D" id="3.30.450.30">
    <property type="entry name" value="Dynein light chain 2a, cytoplasmic"/>
    <property type="match status" value="1"/>
</dbReference>
<organism evidence="2">
    <name type="scientific">Cryptosporidium canis</name>
    <dbReference type="NCBI Taxonomy" id="195482"/>
    <lineage>
        <taxon>Eukaryota</taxon>
        <taxon>Sar</taxon>
        <taxon>Alveolata</taxon>
        <taxon>Apicomplexa</taxon>
        <taxon>Conoidasida</taxon>
        <taxon>Coccidia</taxon>
        <taxon>Eucoccidiorida</taxon>
        <taxon>Eimeriorina</taxon>
        <taxon>Cryptosporidiidae</taxon>
        <taxon>Cryptosporidium</taxon>
    </lineage>
</organism>
<accession>A0A9D5DGV9</accession>
<dbReference type="EMBL" id="JAPCXC010000031">
    <property type="protein sequence ID" value="KAJ1609697.1"/>
    <property type="molecule type" value="Genomic_DNA"/>
</dbReference>
<protein>
    <submittedName>
        <fullName evidence="2">Ragulator complex protein LAMTOR3-A-like isoform X1</fullName>
    </submittedName>
</protein>
<feature type="region of interest" description="Disordered" evidence="1">
    <location>
        <begin position="129"/>
        <end position="175"/>
    </location>
</feature>
<gene>
    <name evidence="2" type="ORF">OJ253_1479</name>
</gene>
<evidence type="ECO:0000313" key="2">
    <source>
        <dbReference type="EMBL" id="KAJ1609697.1"/>
    </source>
</evidence>
<dbReference type="AlphaFoldDB" id="A0A9D5DGV9"/>
<name>A0A9D5DGV9_9CRYT</name>
<dbReference type="Proteomes" id="UP001067231">
    <property type="component" value="Unassembled WGS sequence"/>
</dbReference>
<reference evidence="2" key="1">
    <citation type="submission" date="2022-10" db="EMBL/GenBank/DDBJ databases">
        <title>Adaptive evolution leads to modifications in subtelomeric GC content in a zoonotic Cryptosporidium species.</title>
        <authorList>
            <person name="Li J."/>
            <person name="Feng Y."/>
            <person name="Xiao L."/>
        </authorList>
    </citation>
    <scope>NUCLEOTIDE SEQUENCE</scope>
    <source>
        <strain evidence="2">33844</strain>
    </source>
</reference>
<comment type="caution">
    <text evidence="2">The sequence shown here is derived from an EMBL/GenBank/DDBJ whole genome shotgun (WGS) entry which is preliminary data.</text>
</comment>